<protein>
    <recommendedName>
        <fullName evidence="5">DUF4214 domain-containing protein</fullName>
    </recommendedName>
</protein>
<dbReference type="OrthoDB" id="7975253at2"/>
<evidence type="ECO:0000313" key="4">
    <source>
        <dbReference type="Proteomes" id="UP000245926"/>
    </source>
</evidence>
<feature type="domain" description="DUF4214" evidence="1">
    <location>
        <begin position="423"/>
        <end position="490"/>
    </location>
</feature>
<dbReference type="EMBL" id="CP029550">
    <property type="protein sequence ID" value="AWN41719.1"/>
    <property type="molecule type" value="Genomic_DNA"/>
</dbReference>
<dbReference type="AlphaFoldDB" id="A0A2U8W6L9"/>
<dbReference type="KEGG" id="mets:DK389_15895"/>
<feature type="domain" description="Bacterial Ig-like" evidence="2">
    <location>
        <begin position="180"/>
        <end position="246"/>
    </location>
</feature>
<dbReference type="Gene3D" id="1.10.3130.20">
    <property type="entry name" value="Phycobilisome linker domain"/>
    <property type="match status" value="3"/>
</dbReference>
<dbReference type="Proteomes" id="UP000245926">
    <property type="component" value="Chromosome"/>
</dbReference>
<sequence>MVNINVAVVTDGNEGDAVINVLNAGAVQTNDTNGGFNGSFFSSYKTTNAYYNVDIKASDGSTFDINSIYGVNAGSTTDILVFQGLGPTDNVLASMQVTYNPTDVTHSYASQQTTLNFTGITTLRVFAINNYGQPFYFDSPDFGNISAGGADTTPPTLTITSVTGATNLIDGHTILGTIGADDAGATVTIRDGSTVLGTAVSDAQGNFSFALPDLRTGSGQTYNLTASASDTAGNEGTSAAFSFTLDMVPNQNLFGSFGPHLSDTAKAVYALYDALLDRAPDALRFETYIRSVEKGASLHDIAASLLGSAEAQAHVGATGNADFVEQLYETALHRSGDPDGLSTYTQYLDQGGSRADVALIFAQSAENVAGLTALSSNTTFAPDPTASDVARLYYGVLDRAPDATGLQTWTNAVDHGTSLQAVARAFLASDEYEAHTTGLTDAQFVDSLYHQVLARTGDDGGVQAWSSVLAQGGSRAAVANAFTDSFEFQSAHAGADNATYVQDLYQAVLGRTGDDAGIQAWSSALDTQSLTRTDLAHVLTASTEFQTKYVQPTDAAFVDSLYLGALGRHADDAGLQGWTDALTHGASRAEVAVSISESAEAQAHLVNVIEQGWHLV</sequence>
<organism evidence="3 4">
    <name type="scientific">Methylobacterium durans</name>
    <dbReference type="NCBI Taxonomy" id="2202825"/>
    <lineage>
        <taxon>Bacteria</taxon>
        <taxon>Pseudomonadati</taxon>
        <taxon>Pseudomonadota</taxon>
        <taxon>Alphaproteobacteria</taxon>
        <taxon>Hyphomicrobiales</taxon>
        <taxon>Methylobacteriaceae</taxon>
        <taxon>Methylobacterium</taxon>
    </lineage>
</organism>
<gene>
    <name evidence="3" type="ORF">DK389_15895</name>
</gene>
<evidence type="ECO:0000259" key="2">
    <source>
        <dbReference type="Pfam" id="PF19077"/>
    </source>
</evidence>
<dbReference type="InterPro" id="IPR013783">
    <property type="entry name" value="Ig-like_fold"/>
</dbReference>
<evidence type="ECO:0000313" key="3">
    <source>
        <dbReference type="EMBL" id="AWN41719.1"/>
    </source>
</evidence>
<evidence type="ECO:0000259" key="1">
    <source>
        <dbReference type="Pfam" id="PF13946"/>
    </source>
</evidence>
<dbReference type="Gene3D" id="2.60.40.10">
    <property type="entry name" value="Immunoglobulins"/>
    <property type="match status" value="1"/>
</dbReference>
<dbReference type="InterPro" id="IPR038255">
    <property type="entry name" value="PBS_linker_sf"/>
</dbReference>
<reference evidence="4" key="1">
    <citation type="submission" date="2018-05" db="EMBL/GenBank/DDBJ databases">
        <title>Complete Genome Sequence of Methylobacterium sp. 17SD2-17.</title>
        <authorList>
            <person name="Srinivasan S."/>
        </authorList>
    </citation>
    <scope>NUCLEOTIDE SEQUENCE [LARGE SCALE GENOMIC DNA]</scope>
    <source>
        <strain evidence="4">17SD2-17</strain>
    </source>
</reference>
<dbReference type="Pfam" id="PF19077">
    <property type="entry name" value="Big_13"/>
    <property type="match status" value="1"/>
</dbReference>
<dbReference type="RefSeq" id="WP_109890997.1">
    <property type="nucleotide sequence ID" value="NZ_CP029550.1"/>
</dbReference>
<proteinExistence type="predicted"/>
<dbReference type="InterPro" id="IPR025282">
    <property type="entry name" value="DUF4214"/>
</dbReference>
<feature type="domain" description="DUF4214" evidence="1">
    <location>
        <begin position="537"/>
        <end position="604"/>
    </location>
</feature>
<evidence type="ECO:0008006" key="5">
    <source>
        <dbReference type="Google" id="ProtNLM"/>
    </source>
</evidence>
<accession>A0A2U8W6L9</accession>
<feature type="domain" description="DUF4214" evidence="1">
    <location>
        <begin position="302"/>
        <end position="369"/>
    </location>
</feature>
<name>A0A2U8W6L9_9HYPH</name>
<dbReference type="InterPro" id="IPR044016">
    <property type="entry name" value="Big_13"/>
</dbReference>
<keyword evidence="4" id="KW-1185">Reference proteome</keyword>
<dbReference type="Pfam" id="PF13946">
    <property type="entry name" value="DUF4214"/>
    <property type="match status" value="3"/>
</dbReference>